<evidence type="ECO:0000313" key="3">
    <source>
        <dbReference type="Proteomes" id="UP001154282"/>
    </source>
</evidence>
<keyword evidence="3" id="KW-1185">Reference proteome</keyword>
<sequence>MHNKIVEKNAQLPVHDWLIANLCNEKTGVDFGIVYWPLWNKEKRSLGNCSITATGLKGAVEGLKLAWRKGYRKVNLKMDSTTTIDIIKNCDKER</sequence>
<dbReference type="GO" id="GO:0004523">
    <property type="term" value="F:RNA-DNA hybrid ribonuclease activity"/>
    <property type="evidence" value="ECO:0007669"/>
    <property type="project" value="InterPro"/>
</dbReference>
<reference evidence="2" key="1">
    <citation type="submission" date="2022-08" db="EMBL/GenBank/DDBJ databases">
        <authorList>
            <person name="Gutierrez-Valencia J."/>
        </authorList>
    </citation>
    <scope>NUCLEOTIDE SEQUENCE</scope>
</reference>
<accession>A0AAV0JQN6</accession>
<dbReference type="InterPro" id="IPR002156">
    <property type="entry name" value="RNaseH_domain"/>
</dbReference>
<feature type="domain" description="RNase H type-1" evidence="1">
    <location>
        <begin position="47"/>
        <end position="90"/>
    </location>
</feature>
<dbReference type="GO" id="GO:0003676">
    <property type="term" value="F:nucleic acid binding"/>
    <property type="evidence" value="ECO:0007669"/>
    <property type="project" value="InterPro"/>
</dbReference>
<protein>
    <recommendedName>
        <fullName evidence="1">RNase H type-1 domain-containing protein</fullName>
    </recommendedName>
</protein>
<dbReference type="AlphaFoldDB" id="A0AAV0JQN6"/>
<evidence type="ECO:0000313" key="2">
    <source>
        <dbReference type="EMBL" id="CAI0411014.1"/>
    </source>
</evidence>
<dbReference type="Pfam" id="PF13456">
    <property type="entry name" value="RVT_3"/>
    <property type="match status" value="1"/>
</dbReference>
<comment type="caution">
    <text evidence="2">The sequence shown here is derived from an EMBL/GenBank/DDBJ whole genome shotgun (WGS) entry which is preliminary data.</text>
</comment>
<name>A0AAV0JQN6_9ROSI</name>
<proteinExistence type="predicted"/>
<gene>
    <name evidence="2" type="ORF">LITE_LOCUS14983</name>
</gene>
<organism evidence="2 3">
    <name type="scientific">Linum tenue</name>
    <dbReference type="NCBI Taxonomy" id="586396"/>
    <lineage>
        <taxon>Eukaryota</taxon>
        <taxon>Viridiplantae</taxon>
        <taxon>Streptophyta</taxon>
        <taxon>Embryophyta</taxon>
        <taxon>Tracheophyta</taxon>
        <taxon>Spermatophyta</taxon>
        <taxon>Magnoliopsida</taxon>
        <taxon>eudicotyledons</taxon>
        <taxon>Gunneridae</taxon>
        <taxon>Pentapetalae</taxon>
        <taxon>rosids</taxon>
        <taxon>fabids</taxon>
        <taxon>Malpighiales</taxon>
        <taxon>Linaceae</taxon>
        <taxon>Linum</taxon>
    </lineage>
</organism>
<evidence type="ECO:0000259" key="1">
    <source>
        <dbReference type="Pfam" id="PF13456"/>
    </source>
</evidence>
<dbReference type="EMBL" id="CAMGYJ010000005">
    <property type="protein sequence ID" value="CAI0411014.1"/>
    <property type="molecule type" value="Genomic_DNA"/>
</dbReference>
<dbReference type="Proteomes" id="UP001154282">
    <property type="component" value="Unassembled WGS sequence"/>
</dbReference>